<dbReference type="PANTHER" id="PTHR10048">
    <property type="entry name" value="PHOSPHATIDYLINOSITOL KINASE"/>
    <property type="match status" value="1"/>
</dbReference>
<dbReference type="PROSITE" id="PS51545">
    <property type="entry name" value="PIK_HELICAL"/>
    <property type="match status" value="1"/>
</dbReference>
<dbReference type="GO" id="GO:0048015">
    <property type="term" value="P:phosphatidylinositol-mediated signaling"/>
    <property type="evidence" value="ECO:0007669"/>
    <property type="project" value="TreeGrafter"/>
</dbReference>
<comment type="pathway">
    <text evidence="2">Lipid metabolism.</text>
</comment>
<dbReference type="EC" id="2.7.11.1" evidence="5"/>
<keyword evidence="7" id="KW-0037">Angiogenesis</keyword>
<comment type="catalytic activity">
    <reaction evidence="16">
        <text>1,2-dioctanoyl-sn-glycero-3-phospho-(1D-myo-inositol-4,5-bisphosphate) + ATP = 1,2-dioctanoyl-sn-glycero-3-phospho-(1D-myo-inositol-3,4,5-trisphosphate) + ADP + H(+)</text>
        <dbReference type="Rhea" id="RHEA:55632"/>
        <dbReference type="ChEBI" id="CHEBI:15378"/>
        <dbReference type="ChEBI" id="CHEBI:30616"/>
        <dbReference type="ChEBI" id="CHEBI:83416"/>
        <dbReference type="ChEBI" id="CHEBI:83419"/>
        <dbReference type="ChEBI" id="CHEBI:456216"/>
    </reaction>
    <physiologicalReaction direction="left-to-right" evidence="16">
        <dbReference type="Rhea" id="RHEA:55633"/>
    </physiologicalReaction>
</comment>
<name>A0AAN8JHK9_PATCE</name>
<dbReference type="EC" id="2.7.1.137" evidence="4"/>
<dbReference type="InterPro" id="IPR003113">
    <property type="entry name" value="PI3K_ABD"/>
</dbReference>
<dbReference type="SMART" id="SM00144">
    <property type="entry name" value="PI3K_rbd"/>
    <property type="match status" value="1"/>
</dbReference>
<accession>A0AAN8JHK9</accession>
<dbReference type="GO" id="GO:0005886">
    <property type="term" value="C:plasma membrane"/>
    <property type="evidence" value="ECO:0007669"/>
    <property type="project" value="TreeGrafter"/>
</dbReference>
<evidence type="ECO:0000256" key="7">
    <source>
        <dbReference type="ARBA" id="ARBA00022657"/>
    </source>
</evidence>
<dbReference type="GO" id="GO:0005737">
    <property type="term" value="C:cytoplasm"/>
    <property type="evidence" value="ECO:0007669"/>
    <property type="project" value="TreeGrafter"/>
</dbReference>
<comment type="catalytic activity">
    <reaction evidence="13">
        <text>a 1,2-diacyl-sn-glycero-3-phospho-(1D-myo-inositol-4,5-bisphosphate) + ATP = a 1,2-diacyl-sn-glycero-3-phospho-(1D-myo-inositol-3,4,5-trisphosphate) + ADP + H(+)</text>
        <dbReference type="Rhea" id="RHEA:21292"/>
        <dbReference type="ChEBI" id="CHEBI:15378"/>
        <dbReference type="ChEBI" id="CHEBI:30616"/>
        <dbReference type="ChEBI" id="CHEBI:57836"/>
        <dbReference type="ChEBI" id="CHEBI:58456"/>
        <dbReference type="ChEBI" id="CHEBI:456216"/>
        <dbReference type="EC" id="2.7.1.153"/>
    </reaction>
    <physiologicalReaction direction="left-to-right" evidence="13">
        <dbReference type="Rhea" id="RHEA:21293"/>
    </physiologicalReaction>
</comment>
<evidence type="ECO:0000256" key="23">
    <source>
        <dbReference type="PROSITE-ProRule" id="PRU00880"/>
    </source>
</evidence>
<evidence type="ECO:0000259" key="25">
    <source>
        <dbReference type="PROSITE" id="PS51544"/>
    </source>
</evidence>
<dbReference type="SUPFAM" id="SSF54236">
    <property type="entry name" value="Ubiquitin-like"/>
    <property type="match status" value="1"/>
</dbReference>
<comment type="pathway">
    <text evidence="1">Phospholipid metabolism; phosphatidylinositol phosphate biosynthesis.</text>
</comment>
<evidence type="ECO:0000313" key="30">
    <source>
        <dbReference type="Proteomes" id="UP001347796"/>
    </source>
</evidence>
<dbReference type="GO" id="GO:0043491">
    <property type="term" value="P:phosphatidylinositol 3-kinase/protein kinase B signal transduction"/>
    <property type="evidence" value="ECO:0007669"/>
    <property type="project" value="TreeGrafter"/>
</dbReference>
<dbReference type="FunFam" id="3.10.20.770:FF:000005">
    <property type="entry name" value="Phosphatidylinositol 4,5-bisphosphate 3-kinase catalytic subunit"/>
    <property type="match status" value="1"/>
</dbReference>
<feature type="domain" description="PI3K/PI4K catalytic" evidence="24">
    <location>
        <begin position="755"/>
        <end position="1040"/>
    </location>
</feature>
<evidence type="ECO:0000256" key="15">
    <source>
        <dbReference type="ARBA" id="ARBA00048977"/>
    </source>
</evidence>
<evidence type="ECO:0000259" key="27">
    <source>
        <dbReference type="PROSITE" id="PS51546"/>
    </source>
</evidence>
<organism evidence="29 30">
    <name type="scientific">Patella caerulea</name>
    <name type="common">Rayed Mediterranean limpet</name>
    <dbReference type="NCBI Taxonomy" id="87958"/>
    <lineage>
        <taxon>Eukaryota</taxon>
        <taxon>Metazoa</taxon>
        <taxon>Spiralia</taxon>
        <taxon>Lophotrochozoa</taxon>
        <taxon>Mollusca</taxon>
        <taxon>Gastropoda</taxon>
        <taxon>Patellogastropoda</taxon>
        <taxon>Patelloidea</taxon>
        <taxon>Patellidae</taxon>
        <taxon>Patella</taxon>
    </lineage>
</organism>
<dbReference type="Gene3D" id="3.10.20.770">
    <property type="match status" value="1"/>
</dbReference>
<evidence type="ECO:0000256" key="8">
    <source>
        <dbReference type="ARBA" id="ARBA00022679"/>
    </source>
</evidence>
<evidence type="ECO:0000259" key="24">
    <source>
        <dbReference type="PROSITE" id="PS50290"/>
    </source>
</evidence>
<dbReference type="FunFam" id="1.25.40.70:FF:000001">
    <property type="entry name" value="Phosphatidylinositol 4,5-bisphosphate 3-kinase catalytic subunit"/>
    <property type="match status" value="1"/>
</dbReference>
<dbReference type="InterPro" id="IPR016024">
    <property type="entry name" value="ARM-type_fold"/>
</dbReference>
<dbReference type="InterPro" id="IPR042236">
    <property type="entry name" value="PI3K_accessory_sf"/>
</dbReference>
<dbReference type="InterPro" id="IPR015433">
    <property type="entry name" value="PI3/4_kinase"/>
</dbReference>
<dbReference type="InterPro" id="IPR018936">
    <property type="entry name" value="PI3/4_kinase_CS"/>
</dbReference>
<dbReference type="InterPro" id="IPR001263">
    <property type="entry name" value="PI3K_accessory_dom"/>
</dbReference>
<dbReference type="Gene3D" id="1.25.40.70">
    <property type="entry name" value="Phosphatidylinositol 3-kinase, accessory domain (PIK)"/>
    <property type="match status" value="1"/>
</dbReference>
<keyword evidence="9" id="KW-0547">Nucleotide-binding</keyword>
<evidence type="ECO:0000256" key="11">
    <source>
        <dbReference type="ARBA" id="ARBA00022840"/>
    </source>
</evidence>
<dbReference type="Gene3D" id="3.30.1010.10">
    <property type="entry name" value="Phosphatidylinositol 3-kinase Catalytic Subunit, Chain A, domain 4"/>
    <property type="match status" value="1"/>
</dbReference>
<dbReference type="Gene3D" id="2.60.40.150">
    <property type="entry name" value="C2 domain"/>
    <property type="match status" value="1"/>
</dbReference>
<dbReference type="PROSITE" id="PS00915">
    <property type="entry name" value="PI3_4_KINASE_1"/>
    <property type="match status" value="1"/>
</dbReference>
<proteinExistence type="inferred from homology"/>
<dbReference type="PROSITE" id="PS50290">
    <property type="entry name" value="PI3_4_KINASE_3"/>
    <property type="match status" value="1"/>
</dbReference>
<evidence type="ECO:0000256" key="5">
    <source>
        <dbReference type="ARBA" id="ARBA00012513"/>
    </source>
</evidence>
<comment type="subunit">
    <text evidence="18">Heterodimer of a catalytic subunit PIK3CA and a p85 regulatory subunit (PIK3R1, PIK3R2 or PIK3R3). Interacts with IRS1 in nuclear extracts. Interacts with RUFY3. Interacts with RASD2. Interacts with APPL1. Interacts with HRAS and KRAS. Interaction with HRAS/KRAS is required for PI3K pathway signaling and cell proliferation stimulated by EGF and FGF2. Interacts with FAM83B; activates the PI3K/AKT signaling cascade.</text>
</comment>
<dbReference type="GO" id="GO:0004674">
    <property type="term" value="F:protein serine/threonine kinase activity"/>
    <property type="evidence" value="ECO:0007669"/>
    <property type="project" value="UniProtKB-KW"/>
</dbReference>
<dbReference type="GO" id="GO:0035005">
    <property type="term" value="F:1-phosphatidylinositol-4-phosphate 3-kinase activity"/>
    <property type="evidence" value="ECO:0007669"/>
    <property type="project" value="TreeGrafter"/>
</dbReference>
<dbReference type="CDD" id="cd05165">
    <property type="entry name" value="PI3Kc_I"/>
    <property type="match status" value="1"/>
</dbReference>
<dbReference type="EC" id="2.7.1.153" evidence="3"/>
<keyword evidence="11" id="KW-0067">ATP-binding</keyword>
<dbReference type="Gene3D" id="1.10.1070.11">
    <property type="entry name" value="Phosphatidylinositol 3-/4-kinase, catalytic domain"/>
    <property type="match status" value="1"/>
</dbReference>
<dbReference type="SUPFAM" id="SSF49562">
    <property type="entry name" value="C2 domain (Calcium/lipid-binding domain, CaLB)"/>
    <property type="match status" value="1"/>
</dbReference>
<dbReference type="InterPro" id="IPR035892">
    <property type="entry name" value="C2_domain_sf"/>
</dbReference>
<dbReference type="Proteomes" id="UP001347796">
    <property type="component" value="Unassembled WGS sequence"/>
</dbReference>
<evidence type="ECO:0000256" key="21">
    <source>
        <dbReference type="ARBA" id="ARBA00078524"/>
    </source>
</evidence>
<feature type="domain" description="PIK helical" evidence="26">
    <location>
        <begin position="510"/>
        <end position="687"/>
    </location>
</feature>
<dbReference type="SMART" id="SM00146">
    <property type="entry name" value="PI3Kc"/>
    <property type="match status" value="1"/>
</dbReference>
<keyword evidence="12" id="KW-0581">Phagocytosis</keyword>
<dbReference type="Pfam" id="PF00454">
    <property type="entry name" value="PI3_PI4_kinase"/>
    <property type="match status" value="1"/>
</dbReference>
<comment type="catalytic activity">
    <reaction evidence="17">
        <text>1-octadecanoyl-2-(5Z,8Z,11Z,14Z)-eicosatetraenoyl-sn-glycero-3-phospho-1D-myo-inositol 4,5-bisphosphate + ATP = 1-octadecanoyl-2-(5Z,8Z,11Z,14Z-eicosatetraenoyl)-sn-glycero-3-phospho-(1D-myo-inositol 3,4,5-triphosphate) + ADP + H(+)</text>
        <dbReference type="Rhea" id="RHEA:43396"/>
        <dbReference type="ChEBI" id="CHEBI:15378"/>
        <dbReference type="ChEBI" id="CHEBI:30616"/>
        <dbReference type="ChEBI" id="CHEBI:77137"/>
        <dbReference type="ChEBI" id="CHEBI:83243"/>
        <dbReference type="ChEBI" id="CHEBI:456216"/>
    </reaction>
    <physiologicalReaction direction="left-to-right" evidence="17">
        <dbReference type="Rhea" id="RHEA:43397"/>
    </physiologicalReaction>
</comment>
<dbReference type="PANTHER" id="PTHR10048:SF111">
    <property type="entry name" value="PHOSPHATIDYLINOSITOL 3-KINASE AGE-1"/>
    <property type="match status" value="1"/>
</dbReference>
<feature type="domain" description="PI3K-ABD" evidence="25">
    <location>
        <begin position="14"/>
        <end position="103"/>
    </location>
</feature>
<evidence type="ECO:0000256" key="4">
    <source>
        <dbReference type="ARBA" id="ARBA00012073"/>
    </source>
</evidence>
<evidence type="ECO:0000256" key="18">
    <source>
        <dbReference type="ARBA" id="ARBA00065166"/>
    </source>
</evidence>
<dbReference type="SMART" id="SM00142">
    <property type="entry name" value="PI3K_C2"/>
    <property type="match status" value="1"/>
</dbReference>
<evidence type="ECO:0000259" key="26">
    <source>
        <dbReference type="PROSITE" id="PS51545"/>
    </source>
</evidence>
<dbReference type="GO" id="GO:0046934">
    <property type="term" value="F:1-phosphatidylinositol-4,5-bisphosphate 3-kinase activity"/>
    <property type="evidence" value="ECO:0007669"/>
    <property type="project" value="UniProtKB-EC"/>
</dbReference>
<feature type="domain" description="C2 PI3K-type" evidence="28">
    <location>
        <begin position="329"/>
        <end position="484"/>
    </location>
</feature>
<keyword evidence="6" id="KW-0723">Serine/threonine-protein kinase</keyword>
<dbReference type="GO" id="GO:0016303">
    <property type="term" value="F:1-phosphatidylinositol-3-kinase activity"/>
    <property type="evidence" value="ECO:0007669"/>
    <property type="project" value="UniProtKB-EC"/>
</dbReference>
<dbReference type="InterPro" id="IPR002420">
    <property type="entry name" value="PI3K-type_C2_dom"/>
</dbReference>
<evidence type="ECO:0000256" key="17">
    <source>
        <dbReference type="ARBA" id="ARBA00051347"/>
    </source>
</evidence>
<dbReference type="GO" id="GO:0006909">
    <property type="term" value="P:phagocytosis"/>
    <property type="evidence" value="ECO:0007669"/>
    <property type="project" value="UniProtKB-KW"/>
</dbReference>
<dbReference type="PROSITE" id="PS00916">
    <property type="entry name" value="PI3_4_KINASE_2"/>
    <property type="match status" value="1"/>
</dbReference>
<dbReference type="FunFam" id="3.30.1010.10:FF:000007">
    <property type="entry name" value="Phosphatidylinositol 4,5-bisphosphate 3-kinase catalytic subunit"/>
    <property type="match status" value="1"/>
</dbReference>
<evidence type="ECO:0000256" key="1">
    <source>
        <dbReference type="ARBA" id="ARBA00004805"/>
    </source>
</evidence>
<keyword evidence="8" id="KW-0808">Transferase</keyword>
<dbReference type="PROSITE" id="PS51546">
    <property type="entry name" value="PI3K_RBD"/>
    <property type="match status" value="1"/>
</dbReference>
<dbReference type="Pfam" id="PF02192">
    <property type="entry name" value="PI3K_p85B"/>
    <property type="match status" value="1"/>
</dbReference>
<dbReference type="EMBL" id="JAZGQO010000010">
    <property type="protein sequence ID" value="KAK6177652.1"/>
    <property type="molecule type" value="Genomic_DNA"/>
</dbReference>
<dbReference type="FunFam" id="2.60.40.150:FF:000041">
    <property type="entry name" value="Phosphatidylinositol 4,5-bisphosphate 3-kinase catalytic subunit"/>
    <property type="match status" value="1"/>
</dbReference>
<dbReference type="InterPro" id="IPR000341">
    <property type="entry name" value="PI3K_Ras-bd_dom"/>
</dbReference>
<dbReference type="PROSITE" id="PS51544">
    <property type="entry name" value="PI3K_ABD"/>
    <property type="match status" value="1"/>
</dbReference>
<comment type="caution">
    <text evidence="29">The sequence shown here is derived from an EMBL/GenBank/DDBJ whole genome shotgun (WGS) entry which is preliminary data.</text>
</comment>
<evidence type="ECO:0000256" key="13">
    <source>
        <dbReference type="ARBA" id="ARBA00023981"/>
    </source>
</evidence>
<sequence length="1055" mass="121756">MPPSSGELWGHHLMPSQVLVDCLLPTGIIVPIQCNRDVTLERIKGELWSEAKKYPLYSKLLDPDSYIFVAITQDAEREEFYDETRRLCDLRLFQPILKVMEPIGNREEKMLNYEIGMLIGIPVNEFNETKDLEVMTFRRNVLNVCKEAISVREQDGAFSQALYAYPPDIESSQSLPPHLQQKVKKFGDDSVIICVWVVSEDNNRSKYSVKLSHLKTPTDVIAETIRRRSRLMSMTKEHTQMCIEEYSQAYVLKVCGCDQFLLQDCPISQYRVIRDCLADEKIPQLMLLTKDSVFNSLSASQFTVPSYVQRGIQALAEINNQQIVYTSDIKTHLRIKISCASYVNVKEFGKIYVKAGIYHGTEPLCAAKNTHQEDSTNPRWDQWLEFLLIPDIPRSARLCLSICSVSLAKRRNKKVHYALAWGNLQMFDFNSRLSSEKVSLHLWPMPQGMDDLLNPIGLPGSNPDKDCPCLEIEFDRFAHPVAYPPDSLLQQIGHIALSKENQHYHDQLSLTESKEKEERELNLLDEIISRDPLSDILEQDKDILWKRRENCLTRPNSLPKLLLSVKWQERKDVAQLYLLIDRWPVVEPEVGLELLDCSFSDLKVREFAVSCLDKGMTDYKLSQYLLQLVQALKYEPYLENPLTSFLLKRALLNQRIGNFFFWHLKSEMHQTSIRLRFGLILEAYSRGCGSHLKVLIKQVESLDKLTKLTDMLKSEVKDDDQMKRLHEQLQQPDYQEALHRVNSPLCCGHILGDIKKDFCKVMPSKKRPLWLVWNNPDPMADIADPDFQIIFKNGDDLRQDMLTLQVIKLMDSIWKGEGLDLRMIPYGCMSTGKDVGLIEVVRNAKTITSIQSRGGARAAIQMDSSQLHRWIKEKNADRYDQAIDTFTRSCAGYCVATFVLGIGDRHPENIMVTESGQVFHIDFGHFLDHKKKKFGINRERVPFVLTEDFIRVISKGVDQPAKQKEYVKFQELCVSAYIILRKHSHLIITLFTLMLSCGIPELQSLDDIGYVRKTLAVEKDEEAAIKYFITQFRNAYGVSWTTKFDWMCHNLKQWL</sequence>
<evidence type="ECO:0000256" key="3">
    <source>
        <dbReference type="ARBA" id="ARBA00012010"/>
    </source>
</evidence>
<evidence type="ECO:0000256" key="9">
    <source>
        <dbReference type="ARBA" id="ARBA00022741"/>
    </source>
</evidence>
<dbReference type="PROSITE" id="PS51547">
    <property type="entry name" value="C2_PI3K"/>
    <property type="match status" value="1"/>
</dbReference>
<keyword evidence="10" id="KW-0418">Kinase</keyword>
<evidence type="ECO:0000256" key="2">
    <source>
        <dbReference type="ARBA" id="ARBA00005189"/>
    </source>
</evidence>
<comment type="catalytic activity">
    <reaction evidence="15">
        <text>L-seryl-[protein] + ATP = O-phospho-L-seryl-[protein] + ADP + H(+)</text>
        <dbReference type="Rhea" id="RHEA:17989"/>
        <dbReference type="Rhea" id="RHEA-COMP:9863"/>
        <dbReference type="Rhea" id="RHEA-COMP:11604"/>
        <dbReference type="ChEBI" id="CHEBI:15378"/>
        <dbReference type="ChEBI" id="CHEBI:29999"/>
        <dbReference type="ChEBI" id="CHEBI:30616"/>
        <dbReference type="ChEBI" id="CHEBI:83421"/>
        <dbReference type="ChEBI" id="CHEBI:456216"/>
        <dbReference type="EC" id="2.7.11.1"/>
    </reaction>
    <physiologicalReaction direction="left-to-right" evidence="15">
        <dbReference type="Rhea" id="RHEA:17990"/>
    </physiologicalReaction>
</comment>
<dbReference type="SMART" id="SM00145">
    <property type="entry name" value="PI3Ka"/>
    <property type="match status" value="1"/>
</dbReference>
<dbReference type="AlphaFoldDB" id="A0AAN8JHK9"/>
<dbReference type="FunFam" id="1.10.1070.11:FF:000006">
    <property type="entry name" value="Phosphatidylinositol 4,5-bisphosphate 3-kinase catalytic subunit"/>
    <property type="match status" value="1"/>
</dbReference>
<evidence type="ECO:0000256" key="22">
    <source>
        <dbReference type="ARBA" id="ARBA00083121"/>
    </source>
</evidence>
<gene>
    <name evidence="29" type="ORF">SNE40_015711</name>
</gene>
<dbReference type="InterPro" id="IPR036940">
    <property type="entry name" value="PI3/4_kinase_cat_sf"/>
</dbReference>
<comment type="catalytic activity">
    <reaction evidence="14">
        <text>a 1,2-diacyl-sn-glycero-3-phospho-(1D-myo-inositol) + ATP = a 1,2-diacyl-sn-glycero-3-phospho-(1D-myo-inositol-3-phosphate) + ADP + H(+)</text>
        <dbReference type="Rhea" id="RHEA:12709"/>
        <dbReference type="ChEBI" id="CHEBI:15378"/>
        <dbReference type="ChEBI" id="CHEBI:30616"/>
        <dbReference type="ChEBI" id="CHEBI:57880"/>
        <dbReference type="ChEBI" id="CHEBI:58088"/>
        <dbReference type="ChEBI" id="CHEBI:456216"/>
        <dbReference type="EC" id="2.7.1.137"/>
    </reaction>
    <physiologicalReaction direction="left-to-right" evidence="14">
        <dbReference type="Rhea" id="RHEA:12710"/>
    </physiologicalReaction>
</comment>
<dbReference type="SUPFAM" id="SSF56112">
    <property type="entry name" value="Protein kinase-like (PK-like)"/>
    <property type="match status" value="1"/>
</dbReference>
<dbReference type="Pfam" id="PF00792">
    <property type="entry name" value="PI3K_C2"/>
    <property type="match status" value="1"/>
</dbReference>
<comment type="similarity">
    <text evidence="23">Belongs to the PI3/PI4-kinase family.</text>
</comment>
<evidence type="ECO:0000259" key="28">
    <source>
        <dbReference type="PROSITE" id="PS51547"/>
    </source>
</evidence>
<dbReference type="InterPro" id="IPR000403">
    <property type="entry name" value="PI3/4_kinase_cat_dom"/>
</dbReference>
<dbReference type="GO" id="GO:0005942">
    <property type="term" value="C:phosphatidylinositol 3-kinase complex"/>
    <property type="evidence" value="ECO:0007669"/>
    <property type="project" value="TreeGrafter"/>
</dbReference>
<dbReference type="SUPFAM" id="SSF48371">
    <property type="entry name" value="ARM repeat"/>
    <property type="match status" value="1"/>
</dbReference>
<dbReference type="GO" id="GO:0016477">
    <property type="term" value="P:cell migration"/>
    <property type="evidence" value="ECO:0007669"/>
    <property type="project" value="TreeGrafter"/>
</dbReference>
<dbReference type="GO" id="GO:0005524">
    <property type="term" value="F:ATP binding"/>
    <property type="evidence" value="ECO:0007669"/>
    <property type="project" value="UniProtKB-KW"/>
</dbReference>
<evidence type="ECO:0000256" key="19">
    <source>
        <dbReference type="ARBA" id="ARBA00073893"/>
    </source>
</evidence>
<keyword evidence="30" id="KW-1185">Reference proteome</keyword>
<evidence type="ECO:0000256" key="20">
    <source>
        <dbReference type="ARBA" id="ARBA00076072"/>
    </source>
</evidence>
<dbReference type="InterPro" id="IPR029071">
    <property type="entry name" value="Ubiquitin-like_domsf"/>
</dbReference>
<reference evidence="29 30" key="1">
    <citation type="submission" date="2024-01" db="EMBL/GenBank/DDBJ databases">
        <title>The genome of the rayed Mediterranean limpet Patella caerulea (Linnaeus, 1758).</title>
        <authorList>
            <person name="Anh-Thu Weber A."/>
            <person name="Halstead-Nussloch G."/>
        </authorList>
    </citation>
    <scope>NUCLEOTIDE SEQUENCE [LARGE SCALE GENOMIC DNA]</scope>
    <source>
        <strain evidence="29">AATW-2023a</strain>
        <tissue evidence="29">Whole specimen</tissue>
    </source>
</reference>
<evidence type="ECO:0000256" key="12">
    <source>
        <dbReference type="ARBA" id="ARBA00022907"/>
    </source>
</evidence>
<evidence type="ECO:0000256" key="10">
    <source>
        <dbReference type="ARBA" id="ARBA00022777"/>
    </source>
</evidence>
<evidence type="ECO:0000256" key="6">
    <source>
        <dbReference type="ARBA" id="ARBA00022527"/>
    </source>
</evidence>
<evidence type="ECO:0000256" key="16">
    <source>
        <dbReference type="ARBA" id="ARBA00050641"/>
    </source>
</evidence>
<feature type="domain" description="PI3K-RBD" evidence="27">
    <location>
        <begin position="188"/>
        <end position="289"/>
    </location>
</feature>
<evidence type="ECO:0000313" key="29">
    <source>
        <dbReference type="EMBL" id="KAK6177652.1"/>
    </source>
</evidence>
<dbReference type="InterPro" id="IPR011009">
    <property type="entry name" value="Kinase-like_dom_sf"/>
</dbReference>
<dbReference type="SMART" id="SM00143">
    <property type="entry name" value="PI3K_p85B"/>
    <property type="match status" value="1"/>
</dbReference>
<protein>
    <recommendedName>
        <fullName evidence="19">Phosphatidylinositol 4,5-bisphosphate 3-kinase catalytic subunit alpha isoform</fullName>
        <ecNumber evidence="4">2.7.1.137</ecNumber>
        <ecNumber evidence="3">2.7.1.153</ecNumber>
        <ecNumber evidence="5">2.7.11.1</ecNumber>
    </recommendedName>
    <alternativeName>
        <fullName evidence="22">Phosphatidylinositol 4,5-bisphosphate 3-kinase 110 kDa catalytic subunit alpha</fullName>
    </alternativeName>
    <alternativeName>
        <fullName evidence="21">Phosphoinositide-3-kinase catalytic alpha polypeptide</fullName>
    </alternativeName>
    <alternativeName>
        <fullName evidence="20">Serine/threonine protein kinase PIK3CA</fullName>
    </alternativeName>
</protein>
<dbReference type="Pfam" id="PF00794">
    <property type="entry name" value="PI3K_rbd"/>
    <property type="match status" value="1"/>
</dbReference>
<evidence type="ECO:0000256" key="14">
    <source>
        <dbReference type="ARBA" id="ARBA00023985"/>
    </source>
</evidence>
<dbReference type="Pfam" id="PF00613">
    <property type="entry name" value="PI3Ka"/>
    <property type="match status" value="1"/>
</dbReference>
<dbReference type="EMBL" id="JAZGQO010000010">
    <property type="protein sequence ID" value="KAK6177653.1"/>
    <property type="molecule type" value="Genomic_DNA"/>
</dbReference>